<dbReference type="Proteomes" id="UP001519460">
    <property type="component" value="Unassembled WGS sequence"/>
</dbReference>
<accession>A0ABD0LFX3</accession>
<evidence type="ECO:0000313" key="2">
    <source>
        <dbReference type="EMBL" id="KAK7498250.1"/>
    </source>
</evidence>
<comment type="caution">
    <text evidence="2">The sequence shown here is derived from an EMBL/GenBank/DDBJ whole genome shotgun (WGS) entry which is preliminary data.</text>
</comment>
<feature type="region of interest" description="Disordered" evidence="1">
    <location>
        <begin position="45"/>
        <end position="83"/>
    </location>
</feature>
<sequence>MDSHPGSSVGHGRQIDSRSGHDLQNKTPIFVTRLNVDRRQTTIPYAGCSGDGSRYRDSHPGRSVGHGRPMDSGCLGHGLQDKKNETPISVIQLNVDRKKRPIPFVGCSRHGLKDRDSHPGCSAGHGRQTDSHFGCSVHGLQDKTVVFDTR</sequence>
<keyword evidence="3" id="KW-1185">Reference proteome</keyword>
<protein>
    <submittedName>
        <fullName evidence="2">Uncharacterized protein</fullName>
    </submittedName>
</protein>
<dbReference type="EMBL" id="JACVVK020000052">
    <property type="protein sequence ID" value="KAK7498250.1"/>
    <property type="molecule type" value="Genomic_DNA"/>
</dbReference>
<dbReference type="AlphaFoldDB" id="A0ABD0LFX3"/>
<evidence type="ECO:0000256" key="1">
    <source>
        <dbReference type="SAM" id="MobiDB-lite"/>
    </source>
</evidence>
<organism evidence="2 3">
    <name type="scientific">Batillaria attramentaria</name>
    <dbReference type="NCBI Taxonomy" id="370345"/>
    <lineage>
        <taxon>Eukaryota</taxon>
        <taxon>Metazoa</taxon>
        <taxon>Spiralia</taxon>
        <taxon>Lophotrochozoa</taxon>
        <taxon>Mollusca</taxon>
        <taxon>Gastropoda</taxon>
        <taxon>Caenogastropoda</taxon>
        <taxon>Sorbeoconcha</taxon>
        <taxon>Cerithioidea</taxon>
        <taxon>Batillariidae</taxon>
        <taxon>Batillaria</taxon>
    </lineage>
</organism>
<feature type="region of interest" description="Disordered" evidence="1">
    <location>
        <begin position="1"/>
        <end position="27"/>
    </location>
</feature>
<feature type="compositionally biased region" description="Basic and acidic residues" evidence="1">
    <location>
        <begin position="13"/>
        <end position="24"/>
    </location>
</feature>
<evidence type="ECO:0000313" key="3">
    <source>
        <dbReference type="Proteomes" id="UP001519460"/>
    </source>
</evidence>
<gene>
    <name evidence="2" type="ORF">BaRGS_00010510</name>
</gene>
<name>A0ABD0LFX3_9CAEN</name>
<reference evidence="2 3" key="1">
    <citation type="journal article" date="2023" name="Sci. Data">
        <title>Genome assembly of the Korean intertidal mud-creeper Batillaria attramentaria.</title>
        <authorList>
            <person name="Patra A.K."/>
            <person name="Ho P.T."/>
            <person name="Jun S."/>
            <person name="Lee S.J."/>
            <person name="Kim Y."/>
            <person name="Won Y.J."/>
        </authorList>
    </citation>
    <scope>NUCLEOTIDE SEQUENCE [LARGE SCALE GENOMIC DNA]</scope>
    <source>
        <strain evidence="2">Wonlab-2016</strain>
    </source>
</reference>
<proteinExistence type="predicted"/>
<feature type="region of interest" description="Disordered" evidence="1">
    <location>
        <begin position="109"/>
        <end position="128"/>
    </location>
</feature>